<protein>
    <submittedName>
        <fullName evidence="1">Uncharacterized protein</fullName>
    </submittedName>
</protein>
<gene>
    <name evidence="1" type="ORF">CLF_104311</name>
</gene>
<dbReference type="Proteomes" id="UP000008909">
    <property type="component" value="Unassembled WGS sequence"/>
</dbReference>
<evidence type="ECO:0000313" key="1">
    <source>
        <dbReference type="EMBL" id="GAA50270.1"/>
    </source>
</evidence>
<evidence type="ECO:0000313" key="2">
    <source>
        <dbReference type="Proteomes" id="UP000008909"/>
    </source>
</evidence>
<dbReference type="EMBL" id="DF143029">
    <property type="protein sequence ID" value="GAA50270.1"/>
    <property type="molecule type" value="Genomic_DNA"/>
</dbReference>
<proteinExistence type="predicted"/>
<reference evidence="1" key="1">
    <citation type="journal article" date="2011" name="Genome Biol.">
        <title>The draft genome of the carcinogenic human liver fluke Clonorchis sinensis.</title>
        <authorList>
            <person name="Wang X."/>
            <person name="Chen W."/>
            <person name="Huang Y."/>
            <person name="Sun J."/>
            <person name="Men J."/>
            <person name="Liu H."/>
            <person name="Luo F."/>
            <person name="Guo L."/>
            <person name="Lv X."/>
            <person name="Deng C."/>
            <person name="Zhou C."/>
            <person name="Fan Y."/>
            <person name="Li X."/>
            <person name="Huang L."/>
            <person name="Hu Y."/>
            <person name="Liang C."/>
            <person name="Hu X."/>
            <person name="Xu J."/>
            <person name="Yu X."/>
        </authorList>
    </citation>
    <scope>NUCLEOTIDE SEQUENCE [LARGE SCALE GENOMIC DNA]</scope>
    <source>
        <strain evidence="1">Henan</strain>
    </source>
</reference>
<reference key="2">
    <citation type="submission" date="2011-10" db="EMBL/GenBank/DDBJ databases">
        <title>The genome and transcriptome sequence of Clonorchis sinensis provide insights into the carcinogenic liver fluke.</title>
        <authorList>
            <person name="Wang X."/>
            <person name="Huang Y."/>
            <person name="Chen W."/>
            <person name="Liu H."/>
            <person name="Guo L."/>
            <person name="Chen Y."/>
            <person name="Luo F."/>
            <person name="Zhou W."/>
            <person name="Sun J."/>
            <person name="Mao Q."/>
            <person name="Liang P."/>
            <person name="Zhou C."/>
            <person name="Tian Y."/>
            <person name="Men J."/>
            <person name="Lv X."/>
            <person name="Huang L."/>
            <person name="Zhou J."/>
            <person name="Hu Y."/>
            <person name="Li R."/>
            <person name="Zhang F."/>
            <person name="Lei H."/>
            <person name="Li X."/>
            <person name="Hu X."/>
            <person name="Liang C."/>
            <person name="Xu J."/>
            <person name="Wu Z."/>
            <person name="Yu X."/>
        </authorList>
    </citation>
    <scope>NUCLEOTIDE SEQUENCE</scope>
    <source>
        <strain>Henan</strain>
    </source>
</reference>
<name>G7YBD6_CLOSI</name>
<sequence length="371" mass="42859">MRGYTTFVRSVKRRRWCHQRSLPHAGLQQVYCGSCLHMLCGAQSLEGQGYQAFTRSVWWKYYTIHTAYNECESRKYRTISGVLSTRDFLKTSHHSSQMVSDELHSDATSKSSLEKRNGGYFGSDLFKMARSFFENGVFDYVMHYSSSEFKLGFRPVREVNQPRPKRREALYSCFFLVENHRNLLVQVDTARTSATDRQYACIDPYVNDSKLHRQRIDPTVTGRVRTRFAGHDAVNRYSTCEMFQRMGLQSQVINQVDSSKKKRQMWQLEACLSNAPFDGVNQDQSYCSCDTPSWKTTGIFCFGESVSPKKKSEMGKNPYLQNRLMEMNVRWKGRSSTIQLLWSQTVKAAMVIAIYIITCLSKSAGHFRSSN</sequence>
<keyword evidence="2" id="KW-1185">Reference proteome</keyword>
<dbReference type="AlphaFoldDB" id="G7YBD6"/>
<organism evidence="1 2">
    <name type="scientific">Clonorchis sinensis</name>
    <name type="common">Chinese liver fluke</name>
    <dbReference type="NCBI Taxonomy" id="79923"/>
    <lineage>
        <taxon>Eukaryota</taxon>
        <taxon>Metazoa</taxon>
        <taxon>Spiralia</taxon>
        <taxon>Lophotrochozoa</taxon>
        <taxon>Platyhelminthes</taxon>
        <taxon>Trematoda</taxon>
        <taxon>Digenea</taxon>
        <taxon>Opisthorchiida</taxon>
        <taxon>Opisthorchiata</taxon>
        <taxon>Opisthorchiidae</taxon>
        <taxon>Clonorchis</taxon>
    </lineage>
</organism>
<accession>G7YBD6</accession>